<dbReference type="InterPro" id="IPR018598">
    <property type="entry name" value="DUF2027"/>
</dbReference>
<dbReference type="RefSeq" id="WP_379660803.1">
    <property type="nucleotide sequence ID" value="NZ_JBHUDG010000001.1"/>
</dbReference>
<organism evidence="3 4">
    <name type="scientific">Pseudopedobacter beijingensis</name>
    <dbReference type="NCBI Taxonomy" id="1207056"/>
    <lineage>
        <taxon>Bacteria</taxon>
        <taxon>Pseudomonadati</taxon>
        <taxon>Bacteroidota</taxon>
        <taxon>Sphingobacteriia</taxon>
        <taxon>Sphingobacteriales</taxon>
        <taxon>Sphingobacteriaceae</taxon>
        <taxon>Pseudopedobacter</taxon>
    </lineage>
</organism>
<dbReference type="Pfam" id="PF09640">
    <property type="entry name" value="DUF2027"/>
    <property type="match status" value="1"/>
</dbReference>
<dbReference type="InterPro" id="IPR002625">
    <property type="entry name" value="Smr_dom"/>
</dbReference>
<comment type="caution">
    <text evidence="3">The sequence shown here is derived from an EMBL/GenBank/DDBJ whole genome shotgun (WGS) entry which is preliminary data.</text>
</comment>
<evidence type="ECO:0000313" key="3">
    <source>
        <dbReference type="EMBL" id="MFD1628416.1"/>
    </source>
</evidence>
<keyword evidence="4" id="KW-1185">Reference proteome</keyword>
<dbReference type="Gene3D" id="3.30.1370.110">
    <property type="match status" value="1"/>
</dbReference>
<dbReference type="Pfam" id="PF01713">
    <property type="entry name" value="Smr"/>
    <property type="match status" value="1"/>
</dbReference>
<evidence type="ECO:0000313" key="4">
    <source>
        <dbReference type="Proteomes" id="UP001597118"/>
    </source>
</evidence>
<gene>
    <name evidence="3" type="ORF">ACFSAH_00930</name>
</gene>
<dbReference type="EMBL" id="JBHUDG010000001">
    <property type="protein sequence ID" value="MFD1628416.1"/>
    <property type="molecule type" value="Genomic_DNA"/>
</dbReference>
<dbReference type="Proteomes" id="UP001597118">
    <property type="component" value="Unassembled WGS sequence"/>
</dbReference>
<dbReference type="Gene3D" id="2.60.40.1600">
    <property type="entry name" value="Smr-associated-like"/>
    <property type="match status" value="1"/>
</dbReference>
<evidence type="ECO:0000259" key="1">
    <source>
        <dbReference type="Pfam" id="PF01713"/>
    </source>
</evidence>
<feature type="domain" description="DUF2027" evidence="2">
    <location>
        <begin position="80"/>
        <end position="197"/>
    </location>
</feature>
<evidence type="ECO:0000259" key="2">
    <source>
        <dbReference type="Pfam" id="PF09640"/>
    </source>
</evidence>
<protein>
    <submittedName>
        <fullName evidence="3">DUF2027 domain-containing protein</fullName>
    </submittedName>
</protein>
<dbReference type="SUPFAM" id="SSF158949">
    <property type="entry name" value="Smr-associated domain-like"/>
    <property type="match status" value="1"/>
</dbReference>
<accession>A0ABW4I9Z6</accession>
<reference evidence="4" key="1">
    <citation type="journal article" date="2019" name="Int. J. Syst. Evol. Microbiol.">
        <title>The Global Catalogue of Microorganisms (GCM) 10K type strain sequencing project: providing services to taxonomists for standard genome sequencing and annotation.</title>
        <authorList>
            <consortium name="The Broad Institute Genomics Platform"/>
            <consortium name="The Broad Institute Genome Sequencing Center for Infectious Disease"/>
            <person name="Wu L."/>
            <person name="Ma J."/>
        </authorList>
    </citation>
    <scope>NUCLEOTIDE SEQUENCE [LARGE SCALE GENOMIC DNA]</scope>
    <source>
        <strain evidence="4">CCUG 53762</strain>
    </source>
</reference>
<dbReference type="InterPro" id="IPR036063">
    <property type="entry name" value="Smr_dom_sf"/>
</dbReference>
<feature type="domain" description="Smr" evidence="1">
    <location>
        <begin position="254"/>
        <end position="317"/>
    </location>
</feature>
<name>A0ABW4I9Z6_9SPHI</name>
<dbReference type="InterPro" id="IPR036781">
    <property type="entry name" value="Smr_assoc-like_sf"/>
</dbReference>
<sequence>MNFKLGEFVRFIDENREGYITRIIDEQIVGVTGDDDFEIPVAINNLARVHGHSTGFEDDEELAIEDKLVALENFKEKGIHLAFIPDTNKGSLVHFYLVNETSFELFFTLNSLAKEVYKGEFSGKMEPLSITKVHTAALSELDLWPKYLIQAISYTSLNIKPLKPIITDFKFKAKDFADSKKDIPFIKQQGWLVQLDEPELKIDVQKLKESFFNQPKTEKKQTEKPQREVDLHIEKLRADFQFLSKAEILEIQLKEFETKLDAAISHQFTDMIFIHGVGNGILKNHIHKTLGKHPQVRTFKDAYKEKFGYGATEVIFKT</sequence>
<proteinExistence type="predicted"/>